<dbReference type="Proteomes" id="UP000276379">
    <property type="component" value="Unassembled WGS sequence"/>
</dbReference>
<dbReference type="RefSeq" id="WP_125214751.1">
    <property type="nucleotide sequence ID" value="NZ_PDES01000015.1"/>
</dbReference>
<evidence type="ECO:0000313" key="2">
    <source>
        <dbReference type="Proteomes" id="UP000276379"/>
    </source>
</evidence>
<proteinExistence type="predicted"/>
<protein>
    <submittedName>
        <fullName evidence="1">Uncharacterized protein</fullName>
    </submittedName>
</protein>
<dbReference type="AlphaFoldDB" id="A0A3R8RWQ0"/>
<accession>A0A3R8RWQ0</accession>
<keyword evidence="2" id="KW-1185">Reference proteome</keyword>
<evidence type="ECO:0000313" key="1">
    <source>
        <dbReference type="EMBL" id="RRQ81584.1"/>
    </source>
</evidence>
<sequence>MAHTFEDLVELEQSAEAAHAQYLAGTTDPDAARQAWIDAAAAFQQAATEHAEAEGKVRYEVEMAVKKAVRHPESSEG</sequence>
<comment type="caution">
    <text evidence="1">The sequence shown here is derived from an EMBL/GenBank/DDBJ whole genome shotgun (WGS) entry which is preliminary data.</text>
</comment>
<organism evidence="1 2">
    <name type="scientific">Streptomyces griseofuscus</name>
    <dbReference type="NCBI Taxonomy" id="146922"/>
    <lineage>
        <taxon>Bacteria</taxon>
        <taxon>Bacillati</taxon>
        <taxon>Actinomycetota</taxon>
        <taxon>Actinomycetes</taxon>
        <taxon>Kitasatosporales</taxon>
        <taxon>Streptomycetaceae</taxon>
        <taxon>Streptomyces</taxon>
    </lineage>
</organism>
<gene>
    <name evidence="1" type="ORF">CQW44_30770</name>
</gene>
<reference evidence="1 2" key="1">
    <citation type="submission" date="2017-10" db="EMBL/GenBank/DDBJ databases">
        <title>Draft genome of actinobacteria isolated from guarana (Paullinia cupana (Mart.) Ducke.</title>
        <authorList>
            <person name="Siqueira K.A."/>
            <person name="Liotti R.G."/>
            <person name="Mendes T.A."/>
            <person name="Soares M.A."/>
        </authorList>
    </citation>
    <scope>NUCLEOTIDE SEQUENCE [LARGE SCALE GENOMIC DNA]</scope>
    <source>
        <strain evidence="1 2">199</strain>
    </source>
</reference>
<dbReference type="EMBL" id="PDES01000015">
    <property type="protein sequence ID" value="RRQ81584.1"/>
    <property type="molecule type" value="Genomic_DNA"/>
</dbReference>
<name>A0A3R8RWQ0_9ACTN</name>